<feature type="region of interest" description="Disordered" evidence="13">
    <location>
        <begin position="139"/>
        <end position="245"/>
    </location>
</feature>
<dbReference type="GO" id="GO:0012507">
    <property type="term" value="C:ER to Golgi transport vesicle membrane"/>
    <property type="evidence" value="ECO:0007669"/>
    <property type="project" value="TreeGrafter"/>
</dbReference>
<feature type="domain" description="Sec16 Sec23-binding" evidence="14">
    <location>
        <begin position="560"/>
        <end position="799"/>
    </location>
</feature>
<dbReference type="Pfam" id="PF12931">
    <property type="entry name" value="TPR_Sec16"/>
    <property type="match status" value="1"/>
</dbReference>
<evidence type="ECO:0000256" key="6">
    <source>
        <dbReference type="ARBA" id="ARBA00022824"/>
    </source>
</evidence>
<evidence type="ECO:0000256" key="4">
    <source>
        <dbReference type="ARBA" id="ARBA00022448"/>
    </source>
</evidence>
<keyword evidence="5" id="KW-0962">Peroxisome biogenesis</keyword>
<dbReference type="GO" id="GO:0007031">
    <property type="term" value="P:peroxisome organization"/>
    <property type="evidence" value="ECO:0007669"/>
    <property type="project" value="UniProtKB-KW"/>
</dbReference>
<dbReference type="GO" id="GO:0000139">
    <property type="term" value="C:Golgi membrane"/>
    <property type="evidence" value="ECO:0007669"/>
    <property type="project" value="UniProtKB-SubCell"/>
</dbReference>
<dbReference type="PANTHER" id="PTHR13402">
    <property type="entry name" value="RGPR-RELATED"/>
    <property type="match status" value="1"/>
</dbReference>
<feature type="compositionally biased region" description="Basic and acidic residues" evidence="13">
    <location>
        <begin position="1011"/>
        <end position="1021"/>
    </location>
</feature>
<feature type="compositionally biased region" description="Polar residues" evidence="13">
    <location>
        <begin position="975"/>
        <end position="996"/>
    </location>
</feature>
<dbReference type="GO" id="GO:0015031">
    <property type="term" value="P:protein transport"/>
    <property type="evidence" value="ECO:0007669"/>
    <property type="project" value="UniProtKB-KW"/>
</dbReference>
<feature type="region of interest" description="Disordered" evidence="13">
    <location>
        <begin position="264"/>
        <end position="302"/>
    </location>
</feature>
<dbReference type="EMBL" id="CADEAL010004020">
    <property type="protein sequence ID" value="CAB1449576.1"/>
    <property type="molecule type" value="Genomic_DNA"/>
</dbReference>
<dbReference type="GO" id="GO:0005789">
    <property type="term" value="C:endoplasmic reticulum membrane"/>
    <property type="evidence" value="ECO:0007669"/>
    <property type="project" value="UniProtKB-SubCell"/>
</dbReference>
<evidence type="ECO:0000259" key="15">
    <source>
        <dbReference type="Pfam" id="PF12932"/>
    </source>
</evidence>
<keyword evidence="6 12" id="KW-0256">Endoplasmic reticulum</keyword>
<evidence type="ECO:0000256" key="11">
    <source>
        <dbReference type="ARBA" id="ARBA00045648"/>
    </source>
</evidence>
<evidence type="ECO:0000313" key="16">
    <source>
        <dbReference type="EMBL" id="CAB1449576.1"/>
    </source>
</evidence>
<organism evidence="16 17">
    <name type="scientific">Pleuronectes platessa</name>
    <name type="common">European plaice</name>
    <dbReference type="NCBI Taxonomy" id="8262"/>
    <lineage>
        <taxon>Eukaryota</taxon>
        <taxon>Metazoa</taxon>
        <taxon>Chordata</taxon>
        <taxon>Craniata</taxon>
        <taxon>Vertebrata</taxon>
        <taxon>Euteleostomi</taxon>
        <taxon>Actinopterygii</taxon>
        <taxon>Neopterygii</taxon>
        <taxon>Teleostei</taxon>
        <taxon>Neoteleostei</taxon>
        <taxon>Acanthomorphata</taxon>
        <taxon>Carangaria</taxon>
        <taxon>Pleuronectiformes</taxon>
        <taxon>Pleuronectoidei</taxon>
        <taxon>Pleuronectidae</taxon>
        <taxon>Pleuronectes</taxon>
    </lineage>
</organism>
<proteinExistence type="inferred from homology"/>
<keyword evidence="7 12" id="KW-0931">ER-Golgi transport</keyword>
<feature type="compositionally biased region" description="Basic and acidic residues" evidence="13">
    <location>
        <begin position="277"/>
        <end position="293"/>
    </location>
</feature>
<evidence type="ECO:0000259" key="14">
    <source>
        <dbReference type="Pfam" id="PF12931"/>
    </source>
</evidence>
<feature type="domain" description="Sec16 central conserved" evidence="15">
    <location>
        <begin position="392"/>
        <end position="492"/>
    </location>
</feature>
<feature type="compositionally biased region" description="Polar residues" evidence="13">
    <location>
        <begin position="1022"/>
        <end position="1033"/>
    </location>
</feature>
<dbReference type="InterPro" id="IPR024340">
    <property type="entry name" value="Sec16_CCD"/>
</dbReference>
<keyword evidence="4 12" id="KW-0813">Transport</keyword>
<protein>
    <recommendedName>
        <fullName evidence="12">Protein transport protein sec16</fullName>
    </recommendedName>
</protein>
<feature type="compositionally biased region" description="Basic and acidic residues" evidence="13">
    <location>
        <begin position="185"/>
        <end position="200"/>
    </location>
</feature>
<dbReference type="GO" id="GO:0016192">
    <property type="term" value="P:vesicle-mediated transport"/>
    <property type="evidence" value="ECO:0007669"/>
    <property type="project" value="UniProtKB-KW"/>
</dbReference>
<evidence type="ECO:0000256" key="12">
    <source>
        <dbReference type="RuleBase" id="RU364101"/>
    </source>
</evidence>
<dbReference type="GO" id="GO:0070973">
    <property type="term" value="P:protein localization to endoplasmic reticulum exit site"/>
    <property type="evidence" value="ECO:0007669"/>
    <property type="project" value="TreeGrafter"/>
</dbReference>
<evidence type="ECO:0000256" key="2">
    <source>
        <dbReference type="ARBA" id="ARBA00004406"/>
    </source>
</evidence>
<dbReference type="Pfam" id="PF12932">
    <property type="entry name" value="Sec16"/>
    <property type="match status" value="1"/>
</dbReference>
<evidence type="ECO:0000256" key="5">
    <source>
        <dbReference type="ARBA" id="ARBA00022593"/>
    </source>
</evidence>
<evidence type="ECO:0000256" key="8">
    <source>
        <dbReference type="ARBA" id="ARBA00022927"/>
    </source>
</evidence>
<evidence type="ECO:0000313" key="17">
    <source>
        <dbReference type="Proteomes" id="UP001153269"/>
    </source>
</evidence>
<gene>
    <name evidence="16" type="ORF">PLEPLA_LOCUS37259</name>
</gene>
<comment type="subcellular location">
    <subcellularLocation>
        <location evidence="2">Endoplasmic reticulum membrane</location>
        <topology evidence="2">Peripheral membrane protein</topology>
    </subcellularLocation>
    <subcellularLocation>
        <location evidence="1">Golgi apparatus membrane</location>
        <topology evidence="1">Peripheral membrane protein</topology>
    </subcellularLocation>
</comment>
<dbReference type="PANTHER" id="PTHR13402:SF11">
    <property type="entry name" value="PROTEIN TRANSPORT PROTEIN SEC16B"/>
    <property type="match status" value="1"/>
</dbReference>
<keyword evidence="9 12" id="KW-0333">Golgi apparatus</keyword>
<feature type="region of interest" description="Disordered" evidence="13">
    <location>
        <begin position="958"/>
        <end position="1067"/>
    </location>
</feature>
<dbReference type="Gene3D" id="1.25.40.1030">
    <property type="match status" value="1"/>
</dbReference>
<keyword evidence="17" id="KW-1185">Reference proteome</keyword>
<comment type="subunit">
    <text evidence="12">SEC16A and SEC16B are each present in multiple copies in a heteromeric complex.</text>
</comment>
<evidence type="ECO:0000256" key="10">
    <source>
        <dbReference type="ARBA" id="ARBA00023136"/>
    </source>
</evidence>
<comment type="caution">
    <text evidence="16">The sequence shown here is derived from an EMBL/GenBank/DDBJ whole genome shotgun (WGS) entry which is preliminary data.</text>
</comment>
<evidence type="ECO:0000256" key="13">
    <source>
        <dbReference type="SAM" id="MobiDB-lite"/>
    </source>
</evidence>
<dbReference type="CDD" id="cd09233">
    <property type="entry name" value="ACE1-Sec16-like"/>
    <property type="match status" value="1"/>
</dbReference>
<evidence type="ECO:0000256" key="1">
    <source>
        <dbReference type="ARBA" id="ARBA00004395"/>
    </source>
</evidence>
<dbReference type="Proteomes" id="UP001153269">
    <property type="component" value="Unassembled WGS sequence"/>
</dbReference>
<reference evidence="16" key="1">
    <citation type="submission" date="2020-03" db="EMBL/GenBank/DDBJ databases">
        <authorList>
            <person name="Weist P."/>
        </authorList>
    </citation>
    <scope>NUCLEOTIDE SEQUENCE</scope>
</reference>
<comment type="function">
    <text evidence="11">Plays a role in the organization of the endoplasmic reticulum exit sites (ERES), also known as transitional endoplasmic reticulum (tER). Required for secretory cargo traffic from the endoplasmic reticulum to the Golgi apparatus. Involved in peroxisome biogenesis. Regulates the transport of peroxisomal biogenesis factors PEX3 and PEX16 from the ER to peroxisomes.</text>
</comment>
<dbReference type="InterPro" id="IPR024298">
    <property type="entry name" value="Sec16_Sec23-bd"/>
</dbReference>
<keyword evidence="10 12" id="KW-0472">Membrane</keyword>
<dbReference type="GO" id="GO:0007030">
    <property type="term" value="P:Golgi organization"/>
    <property type="evidence" value="ECO:0007669"/>
    <property type="project" value="TreeGrafter"/>
</dbReference>
<keyword evidence="8 12" id="KW-0653">Protein transport</keyword>
<name>A0A9N7VJJ3_PLEPL</name>
<evidence type="ECO:0000256" key="9">
    <source>
        <dbReference type="ARBA" id="ARBA00023034"/>
    </source>
</evidence>
<comment type="similarity">
    <text evidence="3 12">Belongs to the SEC16 family.</text>
</comment>
<dbReference type="GO" id="GO:0070971">
    <property type="term" value="C:endoplasmic reticulum exit site"/>
    <property type="evidence" value="ECO:0007669"/>
    <property type="project" value="TreeGrafter"/>
</dbReference>
<evidence type="ECO:0000256" key="7">
    <source>
        <dbReference type="ARBA" id="ARBA00022892"/>
    </source>
</evidence>
<evidence type="ECO:0000256" key="3">
    <source>
        <dbReference type="ARBA" id="ARBA00005927"/>
    </source>
</evidence>
<sequence length="1067" mass="120294">MLYLYSLRQCFPRRLLREGQIELDLAFTAKLKSPRVMLSQISTFFAWSDANELRSIHFQELIMIEHLHMVRNAMWMKQVFRVPFERNTDSIKELRREFVLEHDTAHVLHQYIFIDEVGFNLVKRSCSCTLTSSELCSSSRSKPIMDHRGHPWPDPGHQYPQRTKDREDYSRYPQQEWDQSCPPPDPRERDRPWAHPDARYRPHYASPPARPEQYPSNYQQYPYGHGRADHKRPQSRHGYDYPPHSHWDYRDNYGYYDQDYYRGQHSRQDAAQQTPQESRRADGYHDRNYKQEHSGSSYLEENRYDHLRDNSQHHINKYEETPSRENEEVSSYHLGTLESSKTSGLSSSCYELSQYIDGSEHSDSVPPTVHASDEDHGAVHQTSAPLKYSVPHAVVSFGPAGQLIRVTPGFTTQKNVSQLEIHSLEVILSETQEQQEMRNFPGPLTREDLHKVDAMDFAQKEAGACIRDEKLQDKSSAALLWNLLILLCRQNGQIVGSDIAELLMQGSRSDGSWELEAPTLIDFSEGTAAEAPPQTGDDLLTGTCSFSSETSEKALHSYTELLLAGRKKEALESAMSSGLWGHALFLASKMDSRSYTSVLNRFTGQLTASDPLQTLFQLLSGRIPVVATCCGNEKLGDWRPHLAVMLSNETGDPAVQRKAIITTGDTLASRRLLHAAHVCYLTAGVPFGAFTQKAERLVLLGSSHRQPFEYFATNSAIQCTELYEYCLTLGEKSFSIPSFQVYKFLYASRLLDCGLASQAFHYCEVVGHAILRQREPFFVLTGEVIKLADRLRHTEGQFSEGGVNAAGQEPDWLRQLHARHHSLQTGSYDCTETYQPEPEVCALAHEDSKVYSGLDDLNRDILSPEPELLYFRGNEDQESLLNQTEASTEEMLSSNITAAQHWPGASPPLPVAVVNAPPLSKVAQSQDFSYHNTDSAEVRSALTHCPLSDVPSAGGGAWSFSGTDMMPEADISHQGYDQQSTPDRFKPSEQTNQPPEQGTKVGWFSGWFKSKPKDVQKESSEQRSTAQTEQPPTTGICRPPPAAMVSLNSFPSQPSSAAINPFSRKAV</sequence>
<dbReference type="AlphaFoldDB" id="A0A9N7VJJ3"/>
<accession>A0A9N7VJJ3</accession>
<feature type="compositionally biased region" description="Polar residues" evidence="13">
    <location>
        <begin position="1046"/>
        <end position="1058"/>
    </location>
</feature>